<dbReference type="AlphaFoldDB" id="A0A0H2RYU3"/>
<dbReference type="InParanoid" id="A0A0H2RYU3"/>
<dbReference type="PANTHER" id="PTHR39214">
    <property type="entry name" value="MICROBODY (PEROXISOME) BIOGENESIS PROTEIN PEROXIN 8 (EUROFUNG)"/>
    <property type="match status" value="1"/>
</dbReference>
<organism evidence="1 2">
    <name type="scientific">Schizopora paradoxa</name>
    <dbReference type="NCBI Taxonomy" id="27342"/>
    <lineage>
        <taxon>Eukaryota</taxon>
        <taxon>Fungi</taxon>
        <taxon>Dikarya</taxon>
        <taxon>Basidiomycota</taxon>
        <taxon>Agaricomycotina</taxon>
        <taxon>Agaricomycetes</taxon>
        <taxon>Hymenochaetales</taxon>
        <taxon>Schizoporaceae</taxon>
        <taxon>Schizopora</taxon>
    </lineage>
</organism>
<protein>
    <submittedName>
        <fullName evidence="1">Uncharacterized protein</fullName>
    </submittedName>
</protein>
<evidence type="ECO:0000313" key="1">
    <source>
        <dbReference type="EMBL" id="KLO17280.1"/>
    </source>
</evidence>
<dbReference type="OrthoDB" id="2357318at2759"/>
<dbReference type="PANTHER" id="PTHR39214:SF1">
    <property type="entry name" value="MICROBODY (PEROXISOME) BIOGENESIS PROTEIN PEROXIN 8 (EUROFUNG)"/>
    <property type="match status" value="1"/>
</dbReference>
<sequence length="703" mass="77594">MTMATSDRGYLNLLQHLRKRESTLSKDTLHGAISHYLVHLPPANPIPTPLVAFVVTSHLWRPFDLTQLLSLASAFRSAVHLKHEILEKESRGLFGGTLSGHLSEWTLNVLSGLENGDSIMKMAVCGGVLMGLNDLQSKVVVRSRCKVEESLVLNFSEVLEDASAQPINSDGAWENEFLPRTEDSHKRLNIAVLLASHHFPFVTDSVVSAVRLPIIIGLCLSTLESAFKAGRFLAEATSSAGSNESGSRFDESSRVTKGIEELTTSVNFLNVAPITKLLARSIVLYADNAPRSKRASVWDAISQVSDALGTMSGAVERDWRSSPLQNINSDADLDVPSPRTTEKIWLILKTLLFSIVMVEQAVLDVMLYLPSISSQRSANGKQRGSSRSAQGIASSLLYTLMHLSFVVAEFGGVTAPTSTGNEPTGGFPELRKVFYMALDLLSTDQQCSMDFIDTIFDEVHFVQALVQNNTLARSKTTLALACIEQLVPVVNEECVERHILPLCEPHLWNPGIRETYESSHSVMLAIFAAHARNSLSSTLDTHSSFYHRLVPGYAKALIQNAEEGKLTTAQFRLAYSALVRSAGSASKGTHSLDEDSLAWLCISILLEAIETRRAHQGTEELERLHLTLISLTSNISVTLLGRILDEVGKVIEGEKVPRRKKILIDALYEELVEKFGDMEKEAALKWWYKNIRHWDVMGLEDHV</sequence>
<evidence type="ECO:0000313" key="2">
    <source>
        <dbReference type="Proteomes" id="UP000053477"/>
    </source>
</evidence>
<name>A0A0H2RYU3_9AGAM</name>
<dbReference type="STRING" id="27342.A0A0H2RYU3"/>
<accession>A0A0H2RYU3</accession>
<dbReference type="Proteomes" id="UP000053477">
    <property type="component" value="Unassembled WGS sequence"/>
</dbReference>
<keyword evidence="2" id="KW-1185">Reference proteome</keyword>
<dbReference type="InterPro" id="IPR055334">
    <property type="entry name" value="PEX8-like"/>
</dbReference>
<proteinExistence type="predicted"/>
<gene>
    <name evidence="1" type="ORF">SCHPADRAFT_994449</name>
</gene>
<reference evidence="1 2" key="1">
    <citation type="submission" date="2015-04" db="EMBL/GenBank/DDBJ databases">
        <title>Complete genome sequence of Schizopora paradoxa KUC8140, a cosmopolitan wood degrader in East Asia.</title>
        <authorList>
            <consortium name="DOE Joint Genome Institute"/>
            <person name="Min B."/>
            <person name="Park H."/>
            <person name="Jang Y."/>
            <person name="Kim J.-J."/>
            <person name="Kim K.H."/>
            <person name="Pangilinan J."/>
            <person name="Lipzen A."/>
            <person name="Riley R."/>
            <person name="Grigoriev I.V."/>
            <person name="Spatafora J.W."/>
            <person name="Choi I.-G."/>
        </authorList>
    </citation>
    <scope>NUCLEOTIDE SEQUENCE [LARGE SCALE GENOMIC DNA]</scope>
    <source>
        <strain evidence="1 2">KUC8140</strain>
    </source>
</reference>
<dbReference type="EMBL" id="KQ085906">
    <property type="protein sequence ID" value="KLO17280.1"/>
    <property type="molecule type" value="Genomic_DNA"/>
</dbReference>